<protein>
    <submittedName>
        <fullName evidence="5">4Fe-4S dicluster domain-containing protein</fullName>
    </submittedName>
</protein>
<dbReference type="Proteomes" id="UP000746751">
    <property type="component" value="Unassembled WGS sequence"/>
</dbReference>
<dbReference type="SUPFAM" id="SSF54862">
    <property type="entry name" value="4Fe-4S ferredoxins"/>
    <property type="match status" value="1"/>
</dbReference>
<dbReference type="InterPro" id="IPR027631">
    <property type="entry name" value="Mono_FeFe_hydrog"/>
</dbReference>
<dbReference type="Gene3D" id="3.30.70.20">
    <property type="match status" value="2"/>
</dbReference>
<feature type="domain" description="4Fe-4S ferredoxin-type" evidence="4">
    <location>
        <begin position="126"/>
        <end position="156"/>
    </location>
</feature>
<dbReference type="NCBIfam" id="TIGR04105">
    <property type="entry name" value="FeFe_hydrog_B1"/>
    <property type="match status" value="1"/>
</dbReference>
<keyword evidence="1" id="KW-0479">Metal-binding</keyword>
<dbReference type="EMBL" id="DYVF01000029">
    <property type="protein sequence ID" value="HJG30591.1"/>
    <property type="molecule type" value="Genomic_DNA"/>
</dbReference>
<dbReference type="GO" id="GO:0051536">
    <property type="term" value="F:iron-sulfur cluster binding"/>
    <property type="evidence" value="ECO:0007669"/>
    <property type="project" value="UniProtKB-KW"/>
</dbReference>
<dbReference type="PROSITE" id="PS51379">
    <property type="entry name" value="4FE4S_FER_2"/>
    <property type="match status" value="3"/>
</dbReference>
<dbReference type="Pfam" id="PF02906">
    <property type="entry name" value="Fe_hyd_lg_C"/>
    <property type="match status" value="1"/>
</dbReference>
<feature type="domain" description="4Fe-4S ferredoxin-type" evidence="4">
    <location>
        <begin position="203"/>
        <end position="232"/>
    </location>
</feature>
<dbReference type="InterPro" id="IPR017896">
    <property type="entry name" value="4Fe4S_Fe-S-bd"/>
</dbReference>
<dbReference type="InterPro" id="IPR050340">
    <property type="entry name" value="Cytosolic_Fe-S_CAF"/>
</dbReference>
<dbReference type="GO" id="GO:0046872">
    <property type="term" value="F:metal ion binding"/>
    <property type="evidence" value="ECO:0007669"/>
    <property type="project" value="UniProtKB-KW"/>
</dbReference>
<accession>A0A921IPH9</accession>
<dbReference type="SUPFAM" id="SSF53920">
    <property type="entry name" value="Fe-only hydrogenase"/>
    <property type="match status" value="1"/>
</dbReference>
<evidence type="ECO:0000256" key="1">
    <source>
        <dbReference type="ARBA" id="ARBA00022723"/>
    </source>
</evidence>
<organism evidence="5 6">
    <name type="scientific">Collinsella ihumii</name>
    <dbReference type="NCBI Taxonomy" id="1720204"/>
    <lineage>
        <taxon>Bacteria</taxon>
        <taxon>Bacillati</taxon>
        <taxon>Actinomycetota</taxon>
        <taxon>Coriobacteriia</taxon>
        <taxon>Coriobacteriales</taxon>
        <taxon>Coriobacteriaceae</taxon>
        <taxon>Collinsella</taxon>
    </lineage>
</organism>
<dbReference type="PROSITE" id="PS00198">
    <property type="entry name" value="4FE4S_FER_1"/>
    <property type="match status" value="1"/>
</dbReference>
<keyword evidence="3" id="KW-0411">Iron-sulfur</keyword>
<reference evidence="5" key="1">
    <citation type="journal article" date="2021" name="PeerJ">
        <title>Extensive microbial diversity within the chicken gut microbiome revealed by metagenomics and culture.</title>
        <authorList>
            <person name="Gilroy R."/>
            <person name="Ravi A."/>
            <person name="Getino M."/>
            <person name="Pursley I."/>
            <person name="Horton D.L."/>
            <person name="Alikhan N.F."/>
            <person name="Baker D."/>
            <person name="Gharbi K."/>
            <person name="Hall N."/>
            <person name="Watson M."/>
            <person name="Adriaenssens E.M."/>
            <person name="Foster-Nyarko E."/>
            <person name="Jarju S."/>
            <person name="Secka A."/>
            <person name="Antonio M."/>
            <person name="Oren A."/>
            <person name="Chaudhuri R.R."/>
            <person name="La Ragione R."/>
            <person name="Hildebrand F."/>
            <person name="Pallen M.J."/>
        </authorList>
    </citation>
    <scope>NUCLEOTIDE SEQUENCE</scope>
    <source>
        <strain evidence="5">ChiGjej2B2-7701</strain>
    </source>
</reference>
<dbReference type="InterPro" id="IPR009016">
    <property type="entry name" value="Fe_hydrogenase"/>
</dbReference>
<comment type="caution">
    <text evidence="5">The sequence shown here is derived from an EMBL/GenBank/DDBJ whole genome shotgun (WGS) entry which is preliminary data.</text>
</comment>
<evidence type="ECO:0000313" key="5">
    <source>
        <dbReference type="EMBL" id="HJG30591.1"/>
    </source>
</evidence>
<dbReference type="Pfam" id="PF12837">
    <property type="entry name" value="Fer4_6"/>
    <property type="match status" value="1"/>
</dbReference>
<evidence type="ECO:0000259" key="4">
    <source>
        <dbReference type="PROSITE" id="PS51379"/>
    </source>
</evidence>
<evidence type="ECO:0000256" key="2">
    <source>
        <dbReference type="ARBA" id="ARBA00023004"/>
    </source>
</evidence>
<reference evidence="5" key="2">
    <citation type="submission" date="2021-09" db="EMBL/GenBank/DDBJ databases">
        <authorList>
            <person name="Gilroy R."/>
        </authorList>
    </citation>
    <scope>NUCLEOTIDE SEQUENCE</scope>
    <source>
        <strain evidence="5">ChiGjej2B2-7701</strain>
    </source>
</reference>
<dbReference type="AlphaFoldDB" id="A0A921IPH9"/>
<dbReference type="Gene3D" id="3.40.50.1780">
    <property type="match status" value="1"/>
</dbReference>
<keyword evidence="2" id="KW-0408">Iron</keyword>
<feature type="domain" description="4Fe-4S ferredoxin-type" evidence="4">
    <location>
        <begin position="157"/>
        <end position="186"/>
    </location>
</feature>
<dbReference type="InterPro" id="IPR004108">
    <property type="entry name" value="Fe_hydrogenase_lsu_C"/>
</dbReference>
<dbReference type="PANTHER" id="PTHR11615">
    <property type="entry name" value="NITRATE, FORMATE, IRON DEHYDROGENASE"/>
    <property type="match status" value="1"/>
</dbReference>
<gene>
    <name evidence="5" type="ORF">K8U80_04245</name>
</gene>
<dbReference type="InterPro" id="IPR017900">
    <property type="entry name" value="4Fe4S_Fe_S_CS"/>
</dbReference>
<name>A0A921IPH9_9ACTN</name>
<evidence type="ECO:0000313" key="6">
    <source>
        <dbReference type="Proteomes" id="UP000746751"/>
    </source>
</evidence>
<proteinExistence type="predicted"/>
<evidence type="ECO:0000256" key="3">
    <source>
        <dbReference type="ARBA" id="ARBA00023014"/>
    </source>
</evidence>
<dbReference type="Pfam" id="PF00037">
    <property type="entry name" value="Fer4"/>
    <property type="match status" value="1"/>
</dbReference>
<dbReference type="Gene3D" id="3.40.950.10">
    <property type="entry name" value="Fe-only Hydrogenase (Larger Subunit), Chain L, domain 3"/>
    <property type="match status" value="2"/>
</dbReference>
<dbReference type="CDD" id="cd10549">
    <property type="entry name" value="MtMvhB_like"/>
    <property type="match status" value="1"/>
</dbReference>
<sequence length="541" mass="58338">MSNSMRGVYTNITKIRRTVFKEVARIAYQGGVDVDGDGVVDSDDYGWVDNLPYEIIPGDVATYRESVFIERAVVGERIRLAMGLPLQGVDKPAMLSEGVAEAAKPETYYEPPLINVISFACNACEDNVYRVSDACQGCMAHPCREICPKGAISFVDGKAHIDQSKCIKCGRCASVCPYSAIHHYERPCAAACGMNAIGSDEQGRAKIDYDKCVSCGQCLVNCPFGAIADKSQIFQVIHAIRGGQEVIAEVAPAFVGQFGGKGNVDKLRQAFKELGFSGMEEVALGADLCAVQEAGDFIEEVPDKMPFMGTSCCPAWSVMAKMEFPEHAECISMALTPMTLTARLIRKQHPNAKIVFVGPCSAKKLEAQRKSVKSEVDFVLTFEEMAGMMEAKDIDYTKLAGEGSSDFEVASTDGRNFAVAGGVANAVVNAIHRDDPSRVVKVANAEGLDNCRKMMKDAVKGKYDGYLLEGMACPGGCVAGAGTLQSITKTAAMVKAYAKKSPHKNAPDDQYIDWIPELERPEDGQHVDAVAEAHDALKPVE</sequence>